<sequence>MPPDTLDTDSSCLVSKALTHCLVPGALQHDLSSAQQGSMPLAHATPLWKRSAPGVSLASVHWNLTASAGQLPCPWRGAPNKPHLLLAGVFPSRFWGVALPLSLRNASTSLRLPSTLTLPRDATDKLQTSPQALSLTNLPLIFSLYVLRCDPCRASAPLADTPGSPPPGTRSTPLQPPARSLDPLRSIQSIPRSQSSLVSQRLAVCDPPCGSFLTSSSARSHLDLFTSPSSPPSKFKSLVDR</sequence>
<protein>
    <submittedName>
        <fullName evidence="2">Uncharacterized protein</fullName>
    </submittedName>
</protein>
<dbReference type="AlphaFoldDB" id="A0A3M2S0Z9"/>
<evidence type="ECO:0000313" key="2">
    <source>
        <dbReference type="EMBL" id="RMJ11233.1"/>
    </source>
</evidence>
<proteinExistence type="predicted"/>
<dbReference type="OrthoDB" id="10413782at2759"/>
<feature type="region of interest" description="Disordered" evidence="1">
    <location>
        <begin position="157"/>
        <end position="182"/>
    </location>
</feature>
<organism evidence="2 3">
    <name type="scientific">Fusarium kuroshium</name>
    <dbReference type="NCBI Taxonomy" id="2010991"/>
    <lineage>
        <taxon>Eukaryota</taxon>
        <taxon>Fungi</taxon>
        <taxon>Dikarya</taxon>
        <taxon>Ascomycota</taxon>
        <taxon>Pezizomycotina</taxon>
        <taxon>Sordariomycetes</taxon>
        <taxon>Hypocreomycetidae</taxon>
        <taxon>Hypocreales</taxon>
        <taxon>Nectriaceae</taxon>
        <taxon>Fusarium</taxon>
        <taxon>Fusarium solani species complex</taxon>
    </lineage>
</organism>
<evidence type="ECO:0000313" key="3">
    <source>
        <dbReference type="Proteomes" id="UP000277212"/>
    </source>
</evidence>
<evidence type="ECO:0000256" key="1">
    <source>
        <dbReference type="SAM" id="MobiDB-lite"/>
    </source>
</evidence>
<gene>
    <name evidence="2" type="ORF">CDV36_009129</name>
</gene>
<name>A0A3M2S0Z9_9HYPO</name>
<dbReference type="EMBL" id="NKUJ01000174">
    <property type="protein sequence ID" value="RMJ11233.1"/>
    <property type="molecule type" value="Genomic_DNA"/>
</dbReference>
<accession>A0A3M2S0Z9</accession>
<reference evidence="2 3" key="1">
    <citation type="submission" date="2017-06" db="EMBL/GenBank/DDBJ databases">
        <title>Comparative genomic analysis of Ambrosia Fusariam Clade fungi.</title>
        <authorList>
            <person name="Stajich J.E."/>
            <person name="Carrillo J."/>
            <person name="Kijimoto T."/>
            <person name="Eskalen A."/>
            <person name="O'Donnell K."/>
            <person name="Kasson M."/>
        </authorList>
    </citation>
    <scope>NUCLEOTIDE SEQUENCE [LARGE SCALE GENOMIC DNA]</scope>
    <source>
        <strain evidence="2">UCR3666</strain>
    </source>
</reference>
<dbReference type="Proteomes" id="UP000277212">
    <property type="component" value="Unassembled WGS sequence"/>
</dbReference>
<keyword evidence="3" id="KW-1185">Reference proteome</keyword>
<comment type="caution">
    <text evidence="2">The sequence shown here is derived from an EMBL/GenBank/DDBJ whole genome shotgun (WGS) entry which is preliminary data.</text>
</comment>